<dbReference type="InterPro" id="IPR050059">
    <property type="entry name" value="ATP_synthase_B_chain"/>
</dbReference>
<evidence type="ECO:0000256" key="9">
    <source>
        <dbReference type="ARBA" id="ARBA00023310"/>
    </source>
</evidence>
<feature type="transmembrane region" description="Helical" evidence="12">
    <location>
        <begin position="6"/>
        <end position="28"/>
    </location>
</feature>
<keyword evidence="12" id="KW-1003">Cell membrane</keyword>
<keyword evidence="7 12" id="KW-0406">Ion transport</keyword>
<evidence type="ECO:0000256" key="8">
    <source>
        <dbReference type="ARBA" id="ARBA00023136"/>
    </source>
</evidence>
<dbReference type="PANTHER" id="PTHR33445:SF2">
    <property type="entry name" value="ATP SYNTHASE SUBUNIT B', CHLOROPLASTIC"/>
    <property type="match status" value="1"/>
</dbReference>
<evidence type="ECO:0000256" key="3">
    <source>
        <dbReference type="ARBA" id="ARBA00022547"/>
    </source>
</evidence>
<reference evidence="14 15" key="1">
    <citation type="journal article" date="2019" name="ISME J.">
        <title>Genome analyses of uncultured TG2/ZB3 bacteria in 'Margulisbacteria' specifically attached to ectosymbiotic spirochetes of protists in the termite gut.</title>
        <authorList>
            <person name="Utami Y.D."/>
            <person name="Kuwahara H."/>
            <person name="Igai K."/>
            <person name="Murakami T."/>
            <person name="Sugaya K."/>
            <person name="Morikawa T."/>
            <person name="Nagura Y."/>
            <person name="Yuki M."/>
            <person name="Deevong P."/>
            <person name="Inoue T."/>
            <person name="Kihara K."/>
            <person name="Lo N."/>
            <person name="Yamada A."/>
            <person name="Ohkuma M."/>
            <person name="Hongoh Y."/>
        </authorList>
    </citation>
    <scope>NUCLEOTIDE SEQUENCE [LARGE SCALE GENOMIC DNA]</scope>
    <source>
        <strain evidence="14">NkOx7-02</strain>
    </source>
</reference>
<dbReference type="CDD" id="cd06503">
    <property type="entry name" value="ATP-synt_Fo_b"/>
    <property type="match status" value="1"/>
</dbReference>
<dbReference type="AlphaFoldDB" id="A0A388THI1"/>
<dbReference type="GO" id="GO:0046933">
    <property type="term" value="F:proton-transporting ATP synthase activity, rotational mechanism"/>
    <property type="evidence" value="ECO:0007669"/>
    <property type="project" value="UniProtKB-UniRule"/>
</dbReference>
<keyword evidence="4 12" id="KW-0812">Transmembrane</keyword>
<keyword evidence="5 12" id="KW-0375">Hydrogen ion transport</keyword>
<keyword evidence="2 12" id="KW-0813">Transport</keyword>
<dbReference type="GO" id="GO:0046961">
    <property type="term" value="F:proton-transporting ATPase activity, rotational mechanism"/>
    <property type="evidence" value="ECO:0007669"/>
    <property type="project" value="TreeGrafter"/>
</dbReference>
<dbReference type="GO" id="GO:0012505">
    <property type="term" value="C:endomembrane system"/>
    <property type="evidence" value="ECO:0007669"/>
    <property type="project" value="UniProtKB-SubCell"/>
</dbReference>
<gene>
    <name evidence="12 14" type="primary">atpF</name>
    <name evidence="14" type="ORF">NO2_0762</name>
</gene>
<protein>
    <recommendedName>
        <fullName evidence="12">ATP synthase subunit b</fullName>
    </recommendedName>
    <alternativeName>
        <fullName evidence="12">ATP synthase F(0) sector subunit b</fullName>
    </alternativeName>
    <alternativeName>
        <fullName evidence="12">ATPase subunit I</fullName>
    </alternativeName>
    <alternativeName>
        <fullName evidence="12">F-type ATPase subunit b</fullName>
        <shortName evidence="12">F-ATPase subunit b</shortName>
    </alternativeName>
</protein>
<dbReference type="InterPro" id="IPR002146">
    <property type="entry name" value="ATP_synth_b/b'su_bac/chlpt"/>
</dbReference>
<evidence type="ECO:0000256" key="6">
    <source>
        <dbReference type="ARBA" id="ARBA00022989"/>
    </source>
</evidence>
<dbReference type="EMBL" id="BGZO01000017">
    <property type="protein sequence ID" value="GBR76165.1"/>
    <property type="molecule type" value="Genomic_DNA"/>
</dbReference>
<dbReference type="GO" id="GO:0045259">
    <property type="term" value="C:proton-transporting ATP synthase complex"/>
    <property type="evidence" value="ECO:0007669"/>
    <property type="project" value="UniProtKB-KW"/>
</dbReference>
<evidence type="ECO:0000256" key="7">
    <source>
        <dbReference type="ARBA" id="ARBA00023065"/>
    </source>
</evidence>
<evidence type="ECO:0000256" key="12">
    <source>
        <dbReference type="HAMAP-Rule" id="MF_01398"/>
    </source>
</evidence>
<organism evidence="14 15">
    <name type="scientific">Candidatus Termititenax persephonae</name>
    <dbReference type="NCBI Taxonomy" id="2218525"/>
    <lineage>
        <taxon>Bacteria</taxon>
        <taxon>Bacillati</taxon>
        <taxon>Candidatus Margulisiibacteriota</taxon>
        <taxon>Candidatus Termititenacia</taxon>
        <taxon>Candidatus Termititenacales</taxon>
        <taxon>Candidatus Termititenacaceae</taxon>
        <taxon>Candidatus Termititenax</taxon>
    </lineage>
</organism>
<evidence type="ECO:0000256" key="10">
    <source>
        <dbReference type="ARBA" id="ARBA00025198"/>
    </source>
</evidence>
<evidence type="ECO:0000256" key="4">
    <source>
        <dbReference type="ARBA" id="ARBA00022692"/>
    </source>
</evidence>
<dbReference type="GO" id="GO:0005886">
    <property type="term" value="C:plasma membrane"/>
    <property type="evidence" value="ECO:0007669"/>
    <property type="project" value="UniProtKB-SubCell"/>
</dbReference>
<keyword evidence="3 12" id="KW-0138">CF(0)</keyword>
<name>A0A388THI1_9BACT</name>
<evidence type="ECO:0000256" key="13">
    <source>
        <dbReference type="RuleBase" id="RU003848"/>
    </source>
</evidence>
<keyword evidence="6 12" id="KW-1133">Transmembrane helix</keyword>
<evidence type="ECO:0000256" key="1">
    <source>
        <dbReference type="ARBA" id="ARBA00005513"/>
    </source>
</evidence>
<comment type="subunit">
    <text evidence="12">F-type ATPases have 2 components, F(1) - the catalytic core - and F(0) - the membrane proton channel. F(1) has five subunits: alpha(3), beta(3), gamma(1), delta(1), epsilon(1). F(0) has three main subunits: a(1), b(2) and c(10-14). The alpha and beta chains form an alternating ring which encloses part of the gamma chain. F(1) is attached to F(0) by a central stalk formed by the gamma and epsilon chains, while a peripheral stalk is formed by the delta and b chains.</text>
</comment>
<dbReference type="PANTHER" id="PTHR33445">
    <property type="entry name" value="ATP SYNTHASE SUBUNIT B', CHLOROPLASTIC"/>
    <property type="match status" value="1"/>
</dbReference>
<comment type="caution">
    <text evidence="14">The sequence shown here is derived from an EMBL/GenBank/DDBJ whole genome shotgun (WGS) entry which is preliminary data.</text>
</comment>
<comment type="subcellular location">
    <subcellularLocation>
        <location evidence="12">Cell membrane</location>
        <topology evidence="12">Single-pass membrane protein</topology>
    </subcellularLocation>
    <subcellularLocation>
        <location evidence="11">Endomembrane system</location>
        <topology evidence="11">Single-pass membrane protein</topology>
    </subcellularLocation>
</comment>
<evidence type="ECO:0000256" key="2">
    <source>
        <dbReference type="ARBA" id="ARBA00022448"/>
    </source>
</evidence>
<evidence type="ECO:0000313" key="14">
    <source>
        <dbReference type="EMBL" id="GBR76165.1"/>
    </source>
</evidence>
<evidence type="ECO:0000256" key="5">
    <source>
        <dbReference type="ARBA" id="ARBA00022781"/>
    </source>
</evidence>
<evidence type="ECO:0000313" key="15">
    <source>
        <dbReference type="Proteomes" id="UP000275925"/>
    </source>
</evidence>
<evidence type="ECO:0000256" key="11">
    <source>
        <dbReference type="ARBA" id="ARBA00037847"/>
    </source>
</evidence>
<dbReference type="Proteomes" id="UP000275925">
    <property type="component" value="Unassembled WGS sequence"/>
</dbReference>
<comment type="function">
    <text evidence="12">Component of the F(0) channel, it forms part of the peripheral stalk, linking F(1) to F(0).</text>
</comment>
<proteinExistence type="inferred from homology"/>
<comment type="function">
    <text evidence="10 12">F(1)F(0) ATP synthase produces ATP from ADP in the presence of a proton or sodium gradient. F-type ATPases consist of two structural domains, F(1) containing the extramembraneous catalytic core and F(0) containing the membrane proton channel, linked together by a central stalk and a peripheral stalk. During catalysis, ATP synthesis in the catalytic domain of F(1) is coupled via a rotary mechanism of the central stalk subunits to proton translocation.</text>
</comment>
<comment type="similarity">
    <text evidence="1 12 13">Belongs to the ATPase B chain family.</text>
</comment>
<sequence>MFRLEINIIFWTLVSFGIVCWVISAKIYPVLAKILKNREEKIIADLANAAEKSRAAETLHNDLAERQKNIELEAHRIISEAQEKGKRQAAEQWQVWQEEFRELRRVKEEDLRRAEEDFYRHFEERVGKMLYAACAKVLRLNLTPELQQQILQERLAELKKIKEF</sequence>
<accession>A0A388THI1</accession>
<dbReference type="HAMAP" id="MF_01398">
    <property type="entry name" value="ATP_synth_b_bprime"/>
    <property type="match status" value="1"/>
</dbReference>
<keyword evidence="15" id="KW-1185">Reference proteome</keyword>
<keyword evidence="9 12" id="KW-0066">ATP synthesis</keyword>
<keyword evidence="8 12" id="KW-0472">Membrane</keyword>
<dbReference type="Pfam" id="PF00430">
    <property type="entry name" value="ATP-synt_B"/>
    <property type="match status" value="1"/>
</dbReference>